<dbReference type="Proteomes" id="UP000541535">
    <property type="component" value="Unassembled WGS sequence"/>
</dbReference>
<dbReference type="SUPFAM" id="SSF53901">
    <property type="entry name" value="Thiolase-like"/>
    <property type="match status" value="2"/>
</dbReference>
<dbReference type="Gene3D" id="3.40.50.980">
    <property type="match status" value="6"/>
</dbReference>
<evidence type="ECO:0000313" key="16">
    <source>
        <dbReference type="EMBL" id="MBB3120931.1"/>
    </source>
</evidence>
<evidence type="ECO:0000256" key="12">
    <source>
        <dbReference type="PROSITE-ProRule" id="PRU01363"/>
    </source>
</evidence>
<dbReference type="CDD" id="cd12117">
    <property type="entry name" value="A_NRPS_Srf_like"/>
    <property type="match status" value="1"/>
</dbReference>
<evidence type="ECO:0000256" key="1">
    <source>
        <dbReference type="ARBA" id="ARBA00001957"/>
    </source>
</evidence>
<feature type="region of interest" description="C-terminal hotdog fold" evidence="12">
    <location>
        <begin position="869"/>
        <end position="1018"/>
    </location>
</feature>
<dbReference type="SUPFAM" id="SSF53474">
    <property type="entry name" value="alpha/beta-Hydrolases"/>
    <property type="match status" value="1"/>
</dbReference>
<evidence type="ECO:0000259" key="15">
    <source>
        <dbReference type="PROSITE" id="PS52019"/>
    </source>
</evidence>
<evidence type="ECO:0000256" key="10">
    <source>
        <dbReference type="ARBA" id="ARBA00023054"/>
    </source>
</evidence>
<dbReference type="Pfam" id="PF02801">
    <property type="entry name" value="Ketoacyl-synt_C"/>
    <property type="match status" value="2"/>
</dbReference>
<dbReference type="Gene3D" id="3.30.559.30">
    <property type="entry name" value="Nonribosomal peptide synthetase, condensation domain"/>
    <property type="match status" value="3"/>
</dbReference>
<dbReference type="SMART" id="SM00824">
    <property type="entry name" value="PKS_TE"/>
    <property type="match status" value="1"/>
</dbReference>
<evidence type="ECO:0000256" key="7">
    <source>
        <dbReference type="ARBA" id="ARBA00022553"/>
    </source>
</evidence>
<evidence type="ECO:0000256" key="6">
    <source>
        <dbReference type="ARBA" id="ARBA00022490"/>
    </source>
</evidence>
<dbReference type="InterPro" id="IPR036736">
    <property type="entry name" value="ACP-like_sf"/>
</dbReference>
<evidence type="ECO:0000256" key="8">
    <source>
        <dbReference type="ARBA" id="ARBA00022679"/>
    </source>
</evidence>
<dbReference type="InterPro" id="IPR029058">
    <property type="entry name" value="AB_hydrolase_fold"/>
</dbReference>
<name>A0A7W5BD34_9BURK</name>
<dbReference type="GO" id="GO:0005829">
    <property type="term" value="C:cytosol"/>
    <property type="evidence" value="ECO:0007669"/>
    <property type="project" value="TreeGrafter"/>
</dbReference>
<dbReference type="Gene3D" id="3.40.47.10">
    <property type="match status" value="2"/>
</dbReference>
<feature type="domain" description="PKS/mFAS DH" evidence="15">
    <location>
        <begin position="735"/>
        <end position="1018"/>
    </location>
</feature>
<dbReference type="NCBIfam" id="TIGR01733">
    <property type="entry name" value="AA-adenyl-dom"/>
    <property type="match status" value="3"/>
</dbReference>
<dbReference type="FunFam" id="1.10.1200.10:FF:000016">
    <property type="entry name" value="Non-ribosomal peptide synthase"/>
    <property type="match status" value="2"/>
</dbReference>
<dbReference type="PROSITE" id="PS50075">
    <property type="entry name" value="CARRIER"/>
    <property type="match status" value="6"/>
</dbReference>
<feature type="domain" description="Carrier" evidence="13">
    <location>
        <begin position="1798"/>
        <end position="1873"/>
    </location>
</feature>
<accession>A0A7W5BD34</accession>
<feature type="domain" description="Carrier" evidence="13">
    <location>
        <begin position="1"/>
        <end position="77"/>
    </location>
</feature>
<dbReference type="Gene3D" id="3.30.300.30">
    <property type="match status" value="3"/>
</dbReference>
<dbReference type="Pfam" id="PF00109">
    <property type="entry name" value="ketoacyl-synt"/>
    <property type="match status" value="2"/>
</dbReference>
<evidence type="ECO:0000313" key="17">
    <source>
        <dbReference type="Proteomes" id="UP000541535"/>
    </source>
</evidence>
<dbReference type="InterPro" id="IPR006162">
    <property type="entry name" value="Ppantetheine_attach_site"/>
</dbReference>
<dbReference type="InterPro" id="IPR014031">
    <property type="entry name" value="Ketoacyl_synth_C"/>
</dbReference>
<feature type="domain" description="Carrier" evidence="13">
    <location>
        <begin position="2883"/>
        <end position="2958"/>
    </location>
</feature>
<dbReference type="PROSITE" id="PS00455">
    <property type="entry name" value="AMP_BINDING"/>
    <property type="match status" value="3"/>
</dbReference>
<dbReference type="InterPro" id="IPR020802">
    <property type="entry name" value="TesA-like"/>
</dbReference>
<dbReference type="Gene3D" id="3.10.129.110">
    <property type="entry name" value="Polyketide synthase dehydratase"/>
    <property type="match status" value="1"/>
</dbReference>
<dbReference type="InterPro" id="IPR042104">
    <property type="entry name" value="PKS_dehydratase_sf"/>
</dbReference>
<dbReference type="FunFam" id="3.30.300.30:FF:000010">
    <property type="entry name" value="Enterobactin synthetase component F"/>
    <property type="match status" value="3"/>
</dbReference>
<keyword evidence="6" id="KW-0963">Cytoplasm</keyword>
<dbReference type="PANTHER" id="PTHR45527">
    <property type="entry name" value="NONRIBOSOMAL PEPTIDE SYNTHETASE"/>
    <property type="match status" value="1"/>
</dbReference>
<sequence>MQEQLKKLLVSWVSAQVKVNAHDIDGDTTLSEYGFDSVALTELANTIGQRLKIEITPSVFFEHPTLDGLSGYLAREYAVQLAPQFSAAVEMAAPPAPRAESHDIAPARRRGGYAKQGLAFSASAAQGGVEPVAIIGISGQFPMARDVHEFWRNLSEGKDCISEIPPQRWDASKTDIKWGGFIDGVDEFDPKFFGISPKEAELMDPQQRLGMMHVWKALEDAGYTGHSLAGSDTAIFIGTGPTGYGNLLNQAGLGGEAYTSTGSVPSVGANRLSYMFDWHGPSEPVETACSSSLVAIRRGVLAIQSGESGMAVVGGVNTIVTPEAHISFSKAGMLCKDGRCKTFSDQANGYVRAEGAGMLVLKKLSAAERDGDHIYAVVRGTAENHGGRANSLTAPNSRAQADLLKAAYRQAGIDPRTVGYIEAHGTGTALGDPVEVTALKSAFKELYTDNGGGAALAHCGLGSVKSNIGHLELAAGAAGVIKVLLQMKHGTLAKSLHCETLNPYIDLSGSPFYVVRQAAPWKALQDAAGRDLPRRAGVSSFGFGGVNAHVVLEEYIAPMPAALPSGPAMVVLSARNAERLQEQVQLLLDALQPGRIDPAMRLADLAYTLQTGREAMEERLALVADSLDDLRSRLAAYLRGDMNAIYRGQHKRGKDAIASFGEDEDLAQTIDAWLKKGKFDKVLELWVKGLAFDWNTLYRSGAKPRRVSLPGYPFARERYWVPEQTAQALPAVVLHPLLHRNTSDFSAQRFSSRFSGKEFFLADHVVNGAQILPGVAQLEMACGAAAAALRTGGGLALRRINWARPVKVAEAGLDLHIALLPQNDGSIGFEIYSEADDATLVHSQGEVLQPAAGGAQPRHDLAEIRQQCAKVQLNAAQCYAAFASMGLQYGESFRGLNLLLVGQDIALAQIHLPSAAPAAGFVLHPALLDAALQATLGLQVSADGGTVGNGLFLPFALEGLELCAPLVPVMWAFVRRSAGSAASDAVQKIDIDLCDEDGVVCLRFKQFSVRAASAPVARAVPTPRATAAQPSQAAPDMLREQSVLQFKKLIGAAIKVPVADIDATVSFDQYGIDSILVMELTSSLREVFGNDSNISTTIFFEYQSIEELVDHFLRTETAALMRWTGQGAAPAPTLAAAQDVPQIQADEPQLTAKIANPRRFLAGAISAPAQTSANTAPFDVAIIGLSGRYPQADDVNQFWENLLAERNCISEIPAERWDSAKVYDARRNQPGKSYSKWAGLLNDVASFDHLFFNITPREAQMISPQERLFLQEAHASIEDAGYTPAGLCPSKKVGVFVGVTHEYYATGSRFWSIANRASYLFNFQGPSMAVDTACSSSLTAVHLAIESLRCGSSDVALAGGVNLILAPGHMADLSELTLLSGGDKCKAFAADGDGFVDGEAVGALVLKPLQQAIADGDHIYGVIKGSAVNSGGKTNGFLVPGPNAQARLVQDALERAGVDARSVSYLEAQGTGSNLGDPIEIAGLSKAFRNWTDDKQFCAIGTAKSNVGHCESASGIVGISKVLMQMKHATLVPSLHAAELNPQIDFAASPFVLQQAKASWARPVLQIDGQQREYPRIAGVSSFGAGGSNAHVVIEEYIAPVRDAAPAGPALVVLSARDEDGLQRQARRLLNAIALERGDAVPALGDLAFTLQLGREAMEERLALIADSIDDLRTKLQAFADGQSAPDGVYRGQAKRSALAALADDEDMSHTVQAWITKGKHGKLLDLWVKGFSFDWNCLYNADGARKPRRISLPTYPFARHRFWTDVRYPDQPELAATLRASRVPAQANDSAAAAPINAGTQGEQAMLAVWRAFFGRPALQAEDNFFDLGGHSLLATQLVTQIGLDLGLELPVNAVFEAPTAAALHAWVQARGLVKTAPFVSLPPPAALEPAEAALPALAPARSVIPRSPRTAEISLSFAQQRLWFLDQLGSHNPLYNVAGAVRMSGKLDQAALRHTLNTVVQRHEALRTTFVMVDGKPVQAIAPQLDLVLSVTDLSGLPPSEREARAQWLLQDEAQTPFNLATGPLIRSGLLRLSAEEHILLVTIHHIVSDGWSMGVLVREVGALYAAYVQGTSSPLPPLPIQYADFAEWQRQWLSGAVLDRQLGYWRKRLADCPELLNLPTDRPRPAVATHVGASMPFSIPAELAAKLRKLSRSKDGTMFMTLCAAFNVLLARYAGQNDVCIGTPIANRNHAGIEGLIGFFVNTLVLRTQVDPEQSFNALLDQVRQHTLEAYAHQDIPFEYLVETLQPKRHASYTPLFQVMLVLHNTPMGELVLPGLAMTQLESEGVSSKFDLSLVLREGEGGLHGYIEYATDLFDVATIARIGAHFTHLLQAIAANPDSVVGGLPLLGEAERQQLIHGWNDGPRDNPAHASTIAQLFEQRAERHPERIALGFGDSSMSYGELNQRANQLAHQLRALGVGPDVLVGVCAERSLEMVVALLGVLKAGGAYLPLDPAYPAERLTHMLTDAQPTVLLAQDHLGGRLPASGIDVVSLNLQKTSLARYSSQNPGQAASAEHLAYVIYTSGSTGKPKGVPVTHRNVLRLVIDASYCALNESDRVLQFAPLSFDAATFEIWGALLNGARLELFPAAFESLGQLASVLERSTITTLWLTAAMFNQMVDHHAASLAKLRHVLAGGEALSMAHVKRFVQASAGQVRLTNGYGPTENTTFSCCHDISGAALRLGSIPIGRAISGTQAYVLDKNLEPAPVGVAGELYLAGDGLARGYLNRPDLTAEKFLPCPYADKAGARMYRSGDLVRRLADGSIEFLGRIDHQVKIRGFRIELGEVEAALAELPFVREAAVLARGDDGNGKRLVAYLVPHPGQAIPDTADLRGILLRALPEYMAPRHFVILDALPLTPNGKIDRSALPAPDMAGNADGYIAPRTPNEEKMARIWAEVLQVEKVGIHDNFFDLGGHSLLATQLVLRVNAGFEAEATLHGIFAAPTVAELLAQILPEEETAVQEVPEIVAATVSRDAPTDAAPAPVGESYPVSFAQQRLWLVDQVGGSSALYNIPVAVRMSGKLDRAALQTALNDIVQRHDALRVCFDSIDGTPMQRILPQLDIALEAADLRPLPAKEREARAHGLLMDEINQPFNLQTGPLIRARLVQKADQDYLLLVTMHHIVSDGWSMGILVREMGMLYAAHAYGAPASLPPLPMRYVDFSQWQRQWLSGEVLERQLNYWKRQLADGPTLLTLPTDRPRPATQSHNGAAQLYAIPAKLLARLQTLSRQTQSTLFMTLSAAFNVLLARYANQSDICIGTPIANRNNAEIEGLIGFFVNTLVLRTQVDLKQDFNSLLKQVRDNTLDAYSHQDVPFEQLVEAVQPERHASYAPLFQVMLVLQNAPMGKLELPGLELERMPNQGMTAKFDLTLALTEEKNGLSGYFEYATDLFDAATIERMGQHLTHLLEAIVANPACPLGLLPMLADAERHMLLQGFNDTATVYPDIQGDTQTLHQLFEAQAARTPHHQAVVYEGRSLTYAELNARANQLARHLRQLGVGPDSLVGLCTERSLEMIVGLYGIHKAGGAYVPLEPSYPQDRLATIAEDAAVKAILTQRHLLENVPSVPGIPVFCLDSEAAQLDAYDSSNPENFTQPNNLAYVIYTSGSTGKPKGVGIDQRGIVNRLKWMQAEYLLTPADRIMQKTPFSFDVSVWEFFWPLIEGATLVVAKPGGHQDVMYLAWLIDAERITTMHFVPPMLEVFLNEAAGDCGGTLRQVMCSGQALPMDLQQRFFSQWQHVELHNLYGPTEASVDVTYWQCHAQSPLSCVPIGKPIANIQIHILDAEFSPVPVGVVGNLYIAGVGLARGYVNRPDLTAQTFIPNPFSTEPGARMYLSGDLARYLPDGNIEYLGRSDHQVKIRGLRIELGEIESAIAAQEAVRDTVVLARPDERGIPRLVAYLVAHEGLALPDDAALRAALLQSLPDYMVPDYFVPLDAMPLTSNGKVDRKALPAPDMSREESVYVAPRNRREEAMAAIWADILSLEKVSVEDDFFALGGHSLLATQLMSRIKKTFQVELPLRELFDAPTVALLCAKLPADEEEEVCAAEAEPAVAQPALPLSFAQQRLWFLNEFEPGGASYNLPSVMRISGMLDAAALERALNEIVRRHEALRTSFRMEGGAPVQVIAARLHVPLPLTDLSTLPASERQARAHWLTQDEAQTPFNLETGPVMRSSLLRLAPQEHLLLLTMHHIASDGWSLGVLMREMGMLYAAFAQGQPSPLPELPIQYAEFTRRQREWLSGAVLDRQLAYWTRQLHGIPGMLQLPTDRPRPPMPSHRGAELPLAFPPELSARLRAFSLQKQSTLFMVLCSAFSVLLARYSGQNDICIGTPIANRNRDDIEGLIGCFVNTLVLRTQVQLGQSFSALLERVKQNTLDAYANQDIPFEQLVERLQPERNPSYSPMFQVLLVLQNTPSGALELPGFRIEPVPPESGTAKFDLTLSLAEGKNGLHGSLEYAAELFDATTIERMGRHFIRLLQAIVTDPDRPLGDLPLMREDELHRMLRQWNETDLSSLSTASAQTMHELVEAQVARAPQRVALMHEGHAVSYAELNGQANRLAHYLRSQGVGPDELVGVCINRSADMVVCLLAVLKAGGAYVPLDPAYPAERVATMLGDAQPKVLLTQEALLANLPVLAGVTVFCMDSQKPQLAGYSDENPVNRTLGQHLAYVIYTSGSTGRPKGVAIQHRNAAVFIHWAIAQFDAAWLDKMLASTSICFDLSIFEIFVPLSMGGSVWVVRNILDFAERTAELPVTLVNSVPSAMAEVARSTTLPASVKVVNLAGEALPNALAQALYQQETVQRVFNLYGPSEDTTYSTCALVAHGGDTAISIGKPIANTQTYIVDARLNPVPLGAAGELCIAGDGLARGYLHQPGLTADKFIPNPFGKTRGSRMYRTGDLVRYRADGMLEYLGRIDHQVKIRGFRIELGEVEAALQALAGEAVVLAREDNIGDKRLVAYLAAGEGNTVPDAELLRAGLLRTLPEYMVPSHFVTLDRMPLNPNGKIDRKALPAPDMTRVSAAYVEPRGAMEKELAAIWHDVLKVERVGATDDFFALGGHSLLAVHLISAIRRKLDADIAVRDLFVHPSLRALAAFLDTHKRAGRHPNLVPIRPHGSQAPLFLIHPVGGEVQYAYDLAGHLDASLPIYGLAASGWAQGETPHGSIEAMAGAYLEAIRQVQPSGPYSLAGWSLGGMVAYEIAQRLNAAGEGVRFVGMIDSGSSPNLRGTMTLGANGDFDPTCALLQWVRDLHPGLEINQHPALAELLELGRRNELDAMIALCQREQVLDSRLDDDFIRRTIAIYQAGSQAALAYEAPAPVGTVHLFSAERAPDMDATLGWRKLLGKRLQNIAVGGSHASIVKPPHIEKLGKAISAALNSAAPAASMNESRVA</sequence>
<dbReference type="GO" id="GO:0031177">
    <property type="term" value="F:phosphopantetheine binding"/>
    <property type="evidence" value="ECO:0007669"/>
    <property type="project" value="InterPro"/>
</dbReference>
<dbReference type="Pfam" id="PF13193">
    <property type="entry name" value="AMP-binding_C"/>
    <property type="match status" value="2"/>
</dbReference>
<dbReference type="FunFam" id="3.40.50.980:FF:000002">
    <property type="entry name" value="Enterobactin synthetase component F"/>
    <property type="match status" value="1"/>
</dbReference>
<dbReference type="InterPro" id="IPR054514">
    <property type="entry name" value="RhiE-like_linker"/>
</dbReference>
<dbReference type="GO" id="GO:0004315">
    <property type="term" value="F:3-oxoacyl-[acyl-carrier-protein] synthase activity"/>
    <property type="evidence" value="ECO:0007669"/>
    <property type="project" value="InterPro"/>
</dbReference>
<keyword evidence="5" id="KW-0596">Phosphopantetheine</keyword>
<dbReference type="Pfam" id="PF14765">
    <property type="entry name" value="PS-DH"/>
    <property type="match status" value="1"/>
</dbReference>
<evidence type="ECO:0000256" key="11">
    <source>
        <dbReference type="ARBA" id="ARBA00054155"/>
    </source>
</evidence>
<dbReference type="InterPro" id="IPR001031">
    <property type="entry name" value="Thioesterase"/>
</dbReference>
<keyword evidence="17" id="KW-1185">Reference proteome</keyword>
<dbReference type="SMART" id="SM01294">
    <property type="entry name" value="PKS_PP_betabranch"/>
    <property type="match status" value="1"/>
</dbReference>
<dbReference type="SMART" id="SM00823">
    <property type="entry name" value="PKS_PP"/>
    <property type="match status" value="6"/>
</dbReference>
<comment type="function">
    <text evidence="11">Involved in production of the polyketide antibiotic thailandamide.</text>
</comment>
<evidence type="ECO:0000256" key="2">
    <source>
        <dbReference type="ARBA" id="ARBA00004496"/>
    </source>
</evidence>
<feature type="active site" description="Proton donor; for dehydratase activity" evidence="12">
    <location>
        <position position="929"/>
    </location>
</feature>
<dbReference type="PROSITE" id="PS00606">
    <property type="entry name" value="KS3_1"/>
    <property type="match status" value="2"/>
</dbReference>
<comment type="subcellular location">
    <subcellularLocation>
        <location evidence="2">Cytoplasm</location>
    </subcellularLocation>
</comment>
<proteinExistence type="inferred from homology"/>
<dbReference type="CDD" id="cd00833">
    <property type="entry name" value="PKS"/>
    <property type="match status" value="2"/>
</dbReference>
<keyword evidence="8" id="KW-0808">Transferase</keyword>
<dbReference type="SUPFAM" id="SSF47336">
    <property type="entry name" value="ACP-like"/>
    <property type="match status" value="6"/>
</dbReference>
<dbReference type="InterPro" id="IPR045851">
    <property type="entry name" value="AMP-bd_C_sf"/>
</dbReference>
<organism evidence="16 17">
    <name type="scientific">Pseudoduganella violacea</name>
    <dbReference type="NCBI Taxonomy" id="1715466"/>
    <lineage>
        <taxon>Bacteria</taxon>
        <taxon>Pseudomonadati</taxon>
        <taxon>Pseudomonadota</taxon>
        <taxon>Betaproteobacteria</taxon>
        <taxon>Burkholderiales</taxon>
        <taxon>Oxalobacteraceae</taxon>
        <taxon>Telluria group</taxon>
        <taxon>Pseudoduganella</taxon>
    </lineage>
</organism>
<dbReference type="FunFam" id="3.40.47.10:FF:000019">
    <property type="entry name" value="Polyketide synthase type I"/>
    <property type="match status" value="1"/>
</dbReference>
<dbReference type="InterPro" id="IPR020807">
    <property type="entry name" value="PKS_DH"/>
</dbReference>
<feature type="domain" description="Carrier" evidence="13">
    <location>
        <begin position="3963"/>
        <end position="4038"/>
    </location>
</feature>
<dbReference type="PROSITE" id="PS52004">
    <property type="entry name" value="KS3_2"/>
    <property type="match status" value="2"/>
</dbReference>
<dbReference type="InterPro" id="IPR014030">
    <property type="entry name" value="Ketoacyl_synth_N"/>
</dbReference>
<dbReference type="InterPro" id="IPR010071">
    <property type="entry name" value="AA_adenyl_dom"/>
</dbReference>
<dbReference type="CDD" id="cd17646">
    <property type="entry name" value="A_NRPS_AB3403-like"/>
    <property type="match status" value="1"/>
</dbReference>
<gene>
    <name evidence="16" type="ORF">FHS03_004004</name>
</gene>
<comment type="similarity">
    <text evidence="4">Belongs to the ATP-dependent AMP-binding enzyme family.</text>
</comment>
<dbReference type="SMART" id="SM00826">
    <property type="entry name" value="PKS_DH"/>
    <property type="match status" value="1"/>
</dbReference>
<dbReference type="Gene3D" id="1.10.1200.10">
    <property type="entry name" value="ACP-like"/>
    <property type="match status" value="5"/>
</dbReference>
<dbReference type="InterPro" id="IPR049551">
    <property type="entry name" value="PKS_DH_C"/>
</dbReference>
<dbReference type="InterPro" id="IPR049900">
    <property type="entry name" value="PKS_mFAS_DH"/>
</dbReference>
<dbReference type="Gene3D" id="2.30.38.10">
    <property type="entry name" value="Luciferase, Domain 3"/>
    <property type="match status" value="3"/>
</dbReference>
<dbReference type="Pfam" id="PF00550">
    <property type="entry name" value="PP-binding"/>
    <property type="match status" value="6"/>
</dbReference>
<comment type="pathway">
    <text evidence="3">Antibiotic biosynthesis.</text>
</comment>
<dbReference type="Pfam" id="PF00501">
    <property type="entry name" value="AMP-binding"/>
    <property type="match status" value="3"/>
</dbReference>
<dbReference type="PANTHER" id="PTHR45527:SF1">
    <property type="entry name" value="FATTY ACID SYNTHASE"/>
    <property type="match status" value="1"/>
</dbReference>
<dbReference type="Pfam" id="PF21089">
    <property type="entry name" value="PKS_DH_N"/>
    <property type="match status" value="1"/>
</dbReference>
<feature type="domain" description="Carrier" evidence="13">
    <location>
        <begin position="1037"/>
        <end position="1116"/>
    </location>
</feature>
<dbReference type="InterPro" id="IPR020845">
    <property type="entry name" value="AMP-binding_CS"/>
</dbReference>
<feature type="region of interest" description="N-terminal hotdog fold" evidence="12">
    <location>
        <begin position="735"/>
        <end position="854"/>
    </location>
</feature>
<dbReference type="InterPro" id="IPR025110">
    <property type="entry name" value="AMP-bd_C"/>
</dbReference>
<dbReference type="InterPro" id="IPR016039">
    <property type="entry name" value="Thiolase-like"/>
</dbReference>
<dbReference type="Pfam" id="PF22336">
    <property type="entry name" value="RhiE-like_linker"/>
    <property type="match status" value="2"/>
</dbReference>
<evidence type="ECO:0000256" key="3">
    <source>
        <dbReference type="ARBA" id="ARBA00004792"/>
    </source>
</evidence>
<dbReference type="Gene3D" id="3.40.50.1820">
    <property type="entry name" value="alpha/beta hydrolase"/>
    <property type="match status" value="2"/>
</dbReference>
<evidence type="ECO:0000256" key="5">
    <source>
        <dbReference type="ARBA" id="ARBA00022450"/>
    </source>
</evidence>
<keyword evidence="7" id="KW-0597">Phosphoprotein</keyword>
<protein>
    <submittedName>
        <fullName evidence="16">Amino acid adenylation domain-containing protein</fullName>
    </submittedName>
</protein>
<dbReference type="PROSITE" id="PS52019">
    <property type="entry name" value="PKS_MFAS_DH"/>
    <property type="match status" value="1"/>
</dbReference>
<keyword evidence="10" id="KW-0175">Coiled coil</keyword>
<dbReference type="NCBIfam" id="NF003417">
    <property type="entry name" value="PRK04813.1"/>
    <property type="match status" value="3"/>
</dbReference>
<keyword evidence="9" id="KW-0677">Repeat</keyword>
<dbReference type="FunFam" id="2.30.38.10:FF:000001">
    <property type="entry name" value="Non-ribosomal peptide synthetase PvdI"/>
    <property type="match status" value="3"/>
</dbReference>
<dbReference type="GO" id="GO:0044550">
    <property type="term" value="P:secondary metabolite biosynthetic process"/>
    <property type="evidence" value="ECO:0007669"/>
    <property type="project" value="UniProtKB-ARBA"/>
</dbReference>
<feature type="domain" description="Carrier" evidence="13">
    <location>
        <begin position="5018"/>
        <end position="5093"/>
    </location>
</feature>
<evidence type="ECO:0000256" key="4">
    <source>
        <dbReference type="ARBA" id="ARBA00006432"/>
    </source>
</evidence>
<dbReference type="Pfam" id="PF00975">
    <property type="entry name" value="Thioesterase"/>
    <property type="match status" value="1"/>
</dbReference>
<evidence type="ECO:0000259" key="13">
    <source>
        <dbReference type="PROSITE" id="PS50075"/>
    </source>
</evidence>
<evidence type="ECO:0000256" key="9">
    <source>
        <dbReference type="ARBA" id="ARBA00022737"/>
    </source>
</evidence>
<dbReference type="InterPro" id="IPR000873">
    <property type="entry name" value="AMP-dep_synth/lig_dom"/>
</dbReference>
<feature type="active site" description="Proton acceptor; for dehydratase activity" evidence="12">
    <location>
        <position position="764"/>
    </location>
</feature>
<dbReference type="FunFam" id="1.10.1200.10:FF:000005">
    <property type="entry name" value="Nonribosomal peptide synthetase 1"/>
    <property type="match status" value="1"/>
</dbReference>
<dbReference type="GO" id="GO:0043041">
    <property type="term" value="P:amino acid activation for nonribosomal peptide biosynthetic process"/>
    <property type="evidence" value="ECO:0007669"/>
    <property type="project" value="TreeGrafter"/>
</dbReference>
<dbReference type="SMART" id="SM00825">
    <property type="entry name" value="PKS_KS"/>
    <property type="match status" value="2"/>
</dbReference>
<dbReference type="InterPro" id="IPR049552">
    <property type="entry name" value="PKS_DH_N"/>
</dbReference>
<dbReference type="Gene3D" id="1.10.1240.100">
    <property type="match status" value="2"/>
</dbReference>
<dbReference type="InterPro" id="IPR009081">
    <property type="entry name" value="PP-bd_ACP"/>
</dbReference>
<dbReference type="PROSITE" id="PS00012">
    <property type="entry name" value="PHOSPHOPANTETHEINE"/>
    <property type="match status" value="4"/>
</dbReference>
<reference evidence="16 17" key="1">
    <citation type="submission" date="2020-08" db="EMBL/GenBank/DDBJ databases">
        <title>Genomic Encyclopedia of Type Strains, Phase III (KMG-III): the genomes of soil and plant-associated and newly described type strains.</title>
        <authorList>
            <person name="Whitman W."/>
        </authorList>
    </citation>
    <scope>NUCLEOTIDE SEQUENCE [LARGE SCALE GENOMIC DNA]</scope>
    <source>
        <strain evidence="16 17">CECT 8897</strain>
    </source>
</reference>
<comment type="caution">
    <text evidence="16">The sequence shown here is derived from an EMBL/GenBank/DDBJ whole genome shotgun (WGS) entry which is preliminary data.</text>
</comment>
<comment type="cofactor">
    <cofactor evidence="1">
        <name>pantetheine 4'-phosphate</name>
        <dbReference type="ChEBI" id="CHEBI:47942"/>
    </cofactor>
</comment>
<dbReference type="SUPFAM" id="SSF56801">
    <property type="entry name" value="Acetyl-CoA synthetase-like"/>
    <property type="match status" value="3"/>
</dbReference>
<dbReference type="EMBL" id="JACHXD010000012">
    <property type="protein sequence ID" value="MBB3120931.1"/>
    <property type="molecule type" value="Genomic_DNA"/>
</dbReference>
<evidence type="ECO:0000259" key="14">
    <source>
        <dbReference type="PROSITE" id="PS52004"/>
    </source>
</evidence>
<dbReference type="InterPro" id="IPR001242">
    <property type="entry name" value="Condensation_dom"/>
</dbReference>
<dbReference type="FunFam" id="3.40.50.12780:FF:000012">
    <property type="entry name" value="Non-ribosomal peptide synthetase"/>
    <property type="match status" value="3"/>
</dbReference>
<dbReference type="FunFam" id="3.40.50.980:FF:000001">
    <property type="entry name" value="Non-ribosomal peptide synthetase"/>
    <property type="match status" value="3"/>
</dbReference>
<dbReference type="InterPro" id="IPR020806">
    <property type="entry name" value="PKS_PP-bd"/>
</dbReference>
<dbReference type="FunFam" id="3.30.559.10:FF:000012">
    <property type="entry name" value="Non-ribosomal peptide synthetase"/>
    <property type="match status" value="3"/>
</dbReference>
<dbReference type="SUPFAM" id="SSF52777">
    <property type="entry name" value="CoA-dependent acyltransferases"/>
    <property type="match status" value="6"/>
</dbReference>
<feature type="domain" description="Ketosynthase family 3 (KS3)" evidence="14">
    <location>
        <begin position="1177"/>
        <end position="1596"/>
    </location>
</feature>
<dbReference type="InterPro" id="IPR020841">
    <property type="entry name" value="PKS_Beta-ketoAc_synthase_dom"/>
</dbReference>
<dbReference type="Gene3D" id="3.30.559.10">
    <property type="entry name" value="Chloramphenicol acetyltransferase-like domain"/>
    <property type="match status" value="3"/>
</dbReference>
<dbReference type="CDD" id="cd19531">
    <property type="entry name" value="LCL_NRPS-like"/>
    <property type="match status" value="3"/>
</dbReference>
<dbReference type="GO" id="GO:0006633">
    <property type="term" value="P:fatty acid biosynthetic process"/>
    <property type="evidence" value="ECO:0007669"/>
    <property type="project" value="InterPro"/>
</dbReference>
<dbReference type="InterPro" id="IPR018201">
    <property type="entry name" value="Ketoacyl_synth_AS"/>
</dbReference>
<dbReference type="RefSeq" id="WP_183442679.1">
    <property type="nucleotide sequence ID" value="NZ_JACHXD010000012.1"/>
</dbReference>
<dbReference type="InterPro" id="IPR023213">
    <property type="entry name" value="CAT-like_dom_sf"/>
</dbReference>
<dbReference type="Pfam" id="PF00668">
    <property type="entry name" value="Condensation"/>
    <property type="match status" value="3"/>
</dbReference>
<feature type="domain" description="Ketosynthase family 3 (KS3)" evidence="14">
    <location>
        <begin position="129"/>
        <end position="554"/>
    </location>
</feature>